<feature type="transmembrane region" description="Helical" evidence="11">
    <location>
        <begin position="113"/>
        <end position="136"/>
    </location>
</feature>
<comment type="function">
    <text evidence="9">Part of the binding-protein-dependent transport system for D-xylose. Probably responsible for the translocation of the substrate across the membrane.</text>
</comment>
<dbReference type="PANTHER" id="PTHR32196">
    <property type="entry name" value="ABC TRANSPORTER PERMEASE PROTEIN YPHD-RELATED-RELATED"/>
    <property type="match status" value="1"/>
</dbReference>
<dbReference type="OrthoDB" id="9799990at2"/>
<feature type="transmembrane region" description="Helical" evidence="11">
    <location>
        <begin position="89"/>
        <end position="107"/>
    </location>
</feature>
<evidence type="ECO:0000256" key="4">
    <source>
        <dbReference type="ARBA" id="ARBA00022519"/>
    </source>
</evidence>
<name>A0A561CC01_9BURK</name>
<keyword evidence="7 11" id="KW-1133">Transmembrane helix</keyword>
<dbReference type="RefSeq" id="WP_145740844.1">
    <property type="nucleotide sequence ID" value="NZ_VIVL01000002.1"/>
</dbReference>
<gene>
    <name evidence="12" type="ORF">FB547_102170</name>
</gene>
<feature type="transmembrane region" description="Helical" evidence="11">
    <location>
        <begin position="229"/>
        <end position="247"/>
    </location>
</feature>
<evidence type="ECO:0000256" key="6">
    <source>
        <dbReference type="ARBA" id="ARBA00022692"/>
    </source>
</evidence>
<evidence type="ECO:0000256" key="7">
    <source>
        <dbReference type="ARBA" id="ARBA00022989"/>
    </source>
</evidence>
<keyword evidence="4" id="KW-0997">Cell inner membrane</keyword>
<feature type="transmembrane region" description="Helical" evidence="11">
    <location>
        <begin position="332"/>
        <end position="349"/>
    </location>
</feature>
<feature type="transmembrane region" description="Helical" evidence="11">
    <location>
        <begin position="63"/>
        <end position="82"/>
    </location>
</feature>
<comment type="caution">
    <text evidence="12">The sequence shown here is derived from an EMBL/GenBank/DDBJ whole genome shotgun (WGS) entry which is preliminary data.</text>
</comment>
<dbReference type="NCBIfam" id="NF040906">
    <property type="entry name" value="GguB"/>
    <property type="match status" value="1"/>
</dbReference>
<dbReference type="Proteomes" id="UP000319722">
    <property type="component" value="Unassembled WGS sequence"/>
</dbReference>
<sequence>MSQPEVNAVNAAVPIAEAAPKLHAGFLKNNLREYGMLISLVAIMVLFQVLTDGTLLRPLNLTNLLLQNSYVVIMALGMLLVIVAGHIDLSVGSVCGFIGALAAVLMVEYEWHFVPTAIISIAAGAAIGAAQGWFVAFRKIPSFIVTLAGMLVFKGLTLALLAGQSVGPFPVEFQRLSSGFIPDPLGGDALRTTSLVVGALAAAALVFFKLRGRAKLAAHGMETEPYVFFLVKNLFFAAIILFFSYLLSTYKGLPNVLIVMAVLIVVYDFVTNRTTIGRRIYALGGNEKAARLSGVKTQRLAFLTFVNMGALAALAGLVFAARLNTATPKAGLGFELDVIAACFIGGASASGGVGRVMGAVIGAFIMGVMNNGMSILGIGIDYQQVIKGLVLLAAVFIDVYNKNK</sequence>
<reference evidence="12 13" key="1">
    <citation type="submission" date="2019-06" db="EMBL/GenBank/DDBJ databases">
        <title>Sorghum-associated microbial communities from plants grown in Nebraska, USA.</title>
        <authorList>
            <person name="Schachtman D."/>
        </authorList>
    </citation>
    <scope>NUCLEOTIDE SEQUENCE [LARGE SCALE GENOMIC DNA]</scope>
    <source>
        <strain evidence="12 13">T529</strain>
    </source>
</reference>
<evidence type="ECO:0000313" key="12">
    <source>
        <dbReference type="EMBL" id="TWD88468.1"/>
    </source>
</evidence>
<evidence type="ECO:0000256" key="9">
    <source>
        <dbReference type="ARBA" id="ARBA00035611"/>
    </source>
</evidence>
<feature type="transmembrane region" description="Helical" evidence="11">
    <location>
        <begin position="143"/>
        <end position="169"/>
    </location>
</feature>
<protein>
    <recommendedName>
        <fullName evidence="10">Xylose transport system permease protein XylH</fullName>
    </recommendedName>
</protein>
<evidence type="ECO:0000256" key="11">
    <source>
        <dbReference type="SAM" id="Phobius"/>
    </source>
</evidence>
<feature type="transmembrane region" description="Helical" evidence="11">
    <location>
        <begin position="300"/>
        <end position="320"/>
    </location>
</feature>
<dbReference type="AlphaFoldDB" id="A0A561CC01"/>
<keyword evidence="2" id="KW-0813">Transport</keyword>
<keyword evidence="8 11" id="KW-0472">Membrane</keyword>
<dbReference type="PANTHER" id="PTHR32196:SF32">
    <property type="entry name" value="XYLOSE TRANSPORT SYSTEM PERMEASE PROTEIN XYLH"/>
    <property type="match status" value="1"/>
</dbReference>
<evidence type="ECO:0000256" key="10">
    <source>
        <dbReference type="ARBA" id="ARBA00035686"/>
    </source>
</evidence>
<evidence type="ECO:0000256" key="3">
    <source>
        <dbReference type="ARBA" id="ARBA00022475"/>
    </source>
</evidence>
<keyword evidence="6 11" id="KW-0812">Transmembrane</keyword>
<dbReference type="GO" id="GO:0022857">
    <property type="term" value="F:transmembrane transporter activity"/>
    <property type="evidence" value="ECO:0007669"/>
    <property type="project" value="InterPro"/>
</dbReference>
<organism evidence="12 13">
    <name type="scientific">Variovorax beijingensis</name>
    <dbReference type="NCBI Taxonomy" id="2496117"/>
    <lineage>
        <taxon>Bacteria</taxon>
        <taxon>Pseudomonadati</taxon>
        <taxon>Pseudomonadota</taxon>
        <taxon>Betaproteobacteria</taxon>
        <taxon>Burkholderiales</taxon>
        <taxon>Comamonadaceae</taxon>
        <taxon>Variovorax</taxon>
    </lineage>
</organism>
<dbReference type="EMBL" id="VIVL01000002">
    <property type="protein sequence ID" value="TWD88468.1"/>
    <property type="molecule type" value="Genomic_DNA"/>
</dbReference>
<dbReference type="InterPro" id="IPR001851">
    <property type="entry name" value="ABC_transp_permease"/>
</dbReference>
<dbReference type="CDD" id="cd06579">
    <property type="entry name" value="TM_PBP1_transp_AraH_like"/>
    <property type="match status" value="1"/>
</dbReference>
<feature type="transmembrane region" description="Helical" evidence="11">
    <location>
        <begin position="34"/>
        <end position="51"/>
    </location>
</feature>
<keyword evidence="3" id="KW-1003">Cell membrane</keyword>
<evidence type="ECO:0000256" key="2">
    <source>
        <dbReference type="ARBA" id="ARBA00022448"/>
    </source>
</evidence>
<evidence type="ECO:0000256" key="8">
    <source>
        <dbReference type="ARBA" id="ARBA00023136"/>
    </source>
</evidence>
<keyword evidence="5 12" id="KW-0762">Sugar transport</keyword>
<dbReference type="Pfam" id="PF02653">
    <property type="entry name" value="BPD_transp_2"/>
    <property type="match status" value="1"/>
</dbReference>
<feature type="transmembrane region" description="Helical" evidence="11">
    <location>
        <begin position="356"/>
        <end position="378"/>
    </location>
</feature>
<proteinExistence type="predicted"/>
<accession>A0A561CC01</accession>
<feature type="transmembrane region" description="Helical" evidence="11">
    <location>
        <begin position="189"/>
        <end position="208"/>
    </location>
</feature>
<evidence type="ECO:0000256" key="5">
    <source>
        <dbReference type="ARBA" id="ARBA00022597"/>
    </source>
</evidence>
<dbReference type="GO" id="GO:0005886">
    <property type="term" value="C:plasma membrane"/>
    <property type="evidence" value="ECO:0007669"/>
    <property type="project" value="UniProtKB-SubCell"/>
</dbReference>
<evidence type="ECO:0000313" key="13">
    <source>
        <dbReference type="Proteomes" id="UP000319722"/>
    </source>
</evidence>
<feature type="transmembrane region" description="Helical" evidence="11">
    <location>
        <begin position="253"/>
        <end position="270"/>
    </location>
</feature>
<comment type="subcellular location">
    <subcellularLocation>
        <location evidence="1">Cell membrane</location>
        <topology evidence="1">Multi-pass membrane protein</topology>
    </subcellularLocation>
</comment>
<evidence type="ECO:0000256" key="1">
    <source>
        <dbReference type="ARBA" id="ARBA00004651"/>
    </source>
</evidence>